<dbReference type="PANTHER" id="PTHR12435">
    <property type="match status" value="1"/>
</dbReference>
<comment type="caution">
    <text evidence="5">The sequence shown here is derived from an EMBL/GenBank/DDBJ whole genome shotgun (WGS) entry which is preliminary data.</text>
</comment>
<dbReference type="Proteomes" id="UP000708208">
    <property type="component" value="Unassembled WGS sequence"/>
</dbReference>
<proteinExistence type="inferred from homology"/>
<evidence type="ECO:0000256" key="2">
    <source>
        <dbReference type="ARBA" id="ARBA00022840"/>
    </source>
</evidence>
<dbReference type="AlphaFoldDB" id="A0A8J2P615"/>
<evidence type="ECO:0000256" key="1">
    <source>
        <dbReference type="ARBA" id="ARBA00022741"/>
    </source>
</evidence>
<keyword evidence="6" id="KW-1185">Reference proteome</keyword>
<dbReference type="OrthoDB" id="9972657at2759"/>
<dbReference type="EMBL" id="CAJVCH010143459">
    <property type="protein sequence ID" value="CAG7727082.1"/>
    <property type="molecule type" value="Genomic_DNA"/>
</dbReference>
<organism evidence="5 6">
    <name type="scientific">Allacma fusca</name>
    <dbReference type="NCBI Taxonomy" id="39272"/>
    <lineage>
        <taxon>Eukaryota</taxon>
        <taxon>Metazoa</taxon>
        <taxon>Ecdysozoa</taxon>
        <taxon>Arthropoda</taxon>
        <taxon>Hexapoda</taxon>
        <taxon>Collembola</taxon>
        <taxon>Symphypleona</taxon>
        <taxon>Sminthuridae</taxon>
        <taxon>Allacma</taxon>
    </lineage>
</organism>
<reference evidence="5" key="1">
    <citation type="submission" date="2021-06" db="EMBL/GenBank/DDBJ databases">
        <authorList>
            <person name="Hodson N. C."/>
            <person name="Mongue J. A."/>
            <person name="Jaron S. K."/>
        </authorList>
    </citation>
    <scope>NUCLEOTIDE SEQUENCE</scope>
</reference>
<evidence type="ECO:0000313" key="6">
    <source>
        <dbReference type="Proteomes" id="UP000708208"/>
    </source>
</evidence>
<comment type="similarity">
    <text evidence="3">Belongs to the KTI12 family.</text>
</comment>
<dbReference type="Pfam" id="PF08433">
    <property type="entry name" value="KTI12"/>
    <property type="match status" value="1"/>
</dbReference>
<name>A0A8J2P615_9HEXA</name>
<accession>A0A8J2P615</accession>
<dbReference type="FunFam" id="3.40.50.300:FF:000827">
    <property type="entry name" value="KTI12 chromatin-associated homolog"/>
    <property type="match status" value="1"/>
</dbReference>
<sequence length="279" mass="32039">MPLIVMCGYPSSGKSTWARKLSDFIKEEYKQEAIIVSEEALLREPKNDILDDSRKEKELRAKVKSEAQRVLNKDTVVIIDALNYIKGYRYEIFCMSKAVPTRQLTVQCEISPQQAWAWNENRDVDQQYTKTVFDHLIDRFELPDSQNRWDSPYFSVLADEELDLKAVCASLFASKQPKPNQSTVNKPVSEINFLPTIEKVASEIIQAIAAVHNSDSDVEEIEVPYATAKIKYNTSLSITQLTKLKRQFITLTKNTTTVKKEVLGDMFVQYLNSQIDQER</sequence>
<keyword evidence="1" id="KW-0547">Nucleotide-binding</keyword>
<evidence type="ECO:0000256" key="3">
    <source>
        <dbReference type="ARBA" id="ARBA00025768"/>
    </source>
</evidence>
<gene>
    <name evidence="5" type="ORF">AFUS01_LOCUS15944</name>
</gene>
<evidence type="ECO:0000313" key="5">
    <source>
        <dbReference type="EMBL" id="CAG7727082.1"/>
    </source>
</evidence>
<protein>
    <recommendedName>
        <fullName evidence="4">Protein KTI12 homolog</fullName>
    </recommendedName>
</protein>
<dbReference type="InterPro" id="IPR013641">
    <property type="entry name" value="KTI12/PSTK"/>
</dbReference>
<evidence type="ECO:0000256" key="4">
    <source>
        <dbReference type="ARBA" id="ARBA00026170"/>
    </source>
</evidence>
<dbReference type="GO" id="GO:0006400">
    <property type="term" value="P:tRNA modification"/>
    <property type="evidence" value="ECO:0007669"/>
    <property type="project" value="UniProtKB-ARBA"/>
</dbReference>
<dbReference type="GO" id="GO:0005524">
    <property type="term" value="F:ATP binding"/>
    <property type="evidence" value="ECO:0007669"/>
    <property type="project" value="UniProtKB-KW"/>
</dbReference>
<dbReference type="GO" id="GO:0006357">
    <property type="term" value="P:regulation of transcription by RNA polymerase II"/>
    <property type="evidence" value="ECO:0007669"/>
    <property type="project" value="UniProtKB-ARBA"/>
</dbReference>
<keyword evidence="2" id="KW-0067">ATP-binding</keyword>